<feature type="chain" id="PRO_5044477089" evidence="1">
    <location>
        <begin position="26"/>
        <end position="64"/>
    </location>
</feature>
<organism evidence="3">
    <name type="scientific">Sesamum angustifolium</name>
    <dbReference type="NCBI Taxonomy" id="2727405"/>
    <lineage>
        <taxon>Eukaryota</taxon>
        <taxon>Viridiplantae</taxon>
        <taxon>Streptophyta</taxon>
        <taxon>Embryophyta</taxon>
        <taxon>Tracheophyta</taxon>
        <taxon>Spermatophyta</taxon>
        <taxon>Magnoliopsida</taxon>
        <taxon>eudicotyledons</taxon>
        <taxon>Gunneridae</taxon>
        <taxon>Pentapetalae</taxon>
        <taxon>asterids</taxon>
        <taxon>lamiids</taxon>
        <taxon>Lamiales</taxon>
        <taxon>Pedaliaceae</taxon>
        <taxon>Sesamum</taxon>
    </lineage>
</organism>
<protein>
    <submittedName>
        <fullName evidence="3">Uncharacterized protein</fullName>
    </submittedName>
</protein>
<gene>
    <name evidence="2" type="ORF">Sangu_2600500</name>
    <name evidence="3" type="ORF">Sangu_3211100</name>
</gene>
<keyword evidence="1" id="KW-0732">Signal</keyword>
<comment type="caution">
    <text evidence="3">The sequence shown here is derived from an EMBL/GenBank/DDBJ whole genome shotgun (WGS) entry which is preliminary data.</text>
</comment>
<dbReference type="EMBL" id="JACGWK010001381">
    <property type="protein sequence ID" value="KAL0289848.1"/>
    <property type="molecule type" value="Genomic_DNA"/>
</dbReference>
<proteinExistence type="predicted"/>
<feature type="signal peptide" evidence="1">
    <location>
        <begin position="1"/>
        <end position="25"/>
    </location>
</feature>
<reference evidence="3" key="2">
    <citation type="journal article" date="2024" name="Plant">
        <title>Genomic evolution and insights into agronomic trait innovations of Sesamum species.</title>
        <authorList>
            <person name="Miao H."/>
            <person name="Wang L."/>
            <person name="Qu L."/>
            <person name="Liu H."/>
            <person name="Sun Y."/>
            <person name="Le M."/>
            <person name="Wang Q."/>
            <person name="Wei S."/>
            <person name="Zheng Y."/>
            <person name="Lin W."/>
            <person name="Duan Y."/>
            <person name="Cao H."/>
            <person name="Xiong S."/>
            <person name="Wang X."/>
            <person name="Wei L."/>
            <person name="Li C."/>
            <person name="Ma Q."/>
            <person name="Ju M."/>
            <person name="Zhao R."/>
            <person name="Li G."/>
            <person name="Mu C."/>
            <person name="Tian Q."/>
            <person name="Mei H."/>
            <person name="Zhang T."/>
            <person name="Gao T."/>
            <person name="Zhang H."/>
        </authorList>
    </citation>
    <scope>NUCLEOTIDE SEQUENCE</scope>
    <source>
        <strain evidence="3">G01</strain>
    </source>
</reference>
<name>A0AAW2JJY7_9LAMI</name>
<evidence type="ECO:0000313" key="3">
    <source>
        <dbReference type="EMBL" id="KAL0294780.1"/>
    </source>
</evidence>
<evidence type="ECO:0000313" key="2">
    <source>
        <dbReference type="EMBL" id="KAL0289848.1"/>
    </source>
</evidence>
<reference evidence="3" key="1">
    <citation type="submission" date="2020-06" db="EMBL/GenBank/DDBJ databases">
        <authorList>
            <person name="Li T."/>
            <person name="Hu X."/>
            <person name="Zhang T."/>
            <person name="Song X."/>
            <person name="Zhang H."/>
            <person name="Dai N."/>
            <person name="Sheng W."/>
            <person name="Hou X."/>
            <person name="Wei L."/>
        </authorList>
    </citation>
    <scope>NUCLEOTIDE SEQUENCE</scope>
    <source>
        <strain evidence="3">G01</strain>
        <tissue evidence="3">Leaf</tissue>
    </source>
</reference>
<evidence type="ECO:0000256" key="1">
    <source>
        <dbReference type="SAM" id="SignalP"/>
    </source>
</evidence>
<accession>A0AAW2JJY7</accession>
<dbReference type="AlphaFoldDB" id="A0AAW2JJY7"/>
<sequence length="64" mass="7259">MPRVWASLKVLLVVVLPVALVSVRLDPWDEALVSPLFCPDLYVLAFNLDYHDLRLKEALLELLG</sequence>
<dbReference type="EMBL" id="JACGWK010000808">
    <property type="protein sequence ID" value="KAL0294780.1"/>
    <property type="molecule type" value="Genomic_DNA"/>
</dbReference>